<dbReference type="AlphaFoldDB" id="A0A8J5W0C8"/>
<gene>
    <name evidence="2" type="ORF">GUJ93_ZPchr0005g15912</name>
</gene>
<keyword evidence="3" id="KW-1185">Reference proteome</keyword>
<reference evidence="2" key="2">
    <citation type="submission" date="2021-02" db="EMBL/GenBank/DDBJ databases">
        <authorList>
            <person name="Kimball J.A."/>
            <person name="Haas M.W."/>
            <person name="Macchietto M."/>
            <person name="Kono T."/>
            <person name="Duquette J."/>
            <person name="Shao M."/>
        </authorList>
    </citation>
    <scope>NUCLEOTIDE SEQUENCE</scope>
    <source>
        <tissue evidence="2">Fresh leaf tissue</tissue>
    </source>
</reference>
<dbReference type="OrthoDB" id="670875at2759"/>
<name>A0A8J5W0C8_ZIZPA</name>
<evidence type="ECO:0000256" key="1">
    <source>
        <dbReference type="SAM" id="SignalP"/>
    </source>
</evidence>
<sequence>MAVLFFVLVILASSPSTLQAARTMPSLSHEQVHAKKEAADTDFSPSVAAIPSSQDRLMALMAPPPAPAATATATAGKSSGVTVAKRWGKIVQGSVPSPGVGH</sequence>
<reference evidence="2" key="1">
    <citation type="journal article" date="2021" name="bioRxiv">
        <title>Whole Genome Assembly and Annotation of Northern Wild Rice, Zizania palustris L., Supports a Whole Genome Duplication in the Zizania Genus.</title>
        <authorList>
            <person name="Haas M."/>
            <person name="Kono T."/>
            <person name="Macchietto M."/>
            <person name="Millas R."/>
            <person name="McGilp L."/>
            <person name="Shao M."/>
            <person name="Duquette J."/>
            <person name="Hirsch C.N."/>
            <person name="Kimball J."/>
        </authorList>
    </citation>
    <scope>NUCLEOTIDE SEQUENCE</scope>
    <source>
        <tissue evidence="2">Fresh leaf tissue</tissue>
    </source>
</reference>
<evidence type="ECO:0000313" key="3">
    <source>
        <dbReference type="Proteomes" id="UP000729402"/>
    </source>
</evidence>
<dbReference type="EMBL" id="JAAALK010000284">
    <property type="protein sequence ID" value="KAG8067458.1"/>
    <property type="molecule type" value="Genomic_DNA"/>
</dbReference>
<organism evidence="2 3">
    <name type="scientific">Zizania palustris</name>
    <name type="common">Northern wild rice</name>
    <dbReference type="NCBI Taxonomy" id="103762"/>
    <lineage>
        <taxon>Eukaryota</taxon>
        <taxon>Viridiplantae</taxon>
        <taxon>Streptophyta</taxon>
        <taxon>Embryophyta</taxon>
        <taxon>Tracheophyta</taxon>
        <taxon>Spermatophyta</taxon>
        <taxon>Magnoliopsida</taxon>
        <taxon>Liliopsida</taxon>
        <taxon>Poales</taxon>
        <taxon>Poaceae</taxon>
        <taxon>BOP clade</taxon>
        <taxon>Oryzoideae</taxon>
        <taxon>Oryzeae</taxon>
        <taxon>Zizaniinae</taxon>
        <taxon>Zizania</taxon>
    </lineage>
</organism>
<evidence type="ECO:0000313" key="2">
    <source>
        <dbReference type="EMBL" id="KAG8067458.1"/>
    </source>
</evidence>
<feature type="signal peptide" evidence="1">
    <location>
        <begin position="1"/>
        <end position="20"/>
    </location>
</feature>
<feature type="chain" id="PRO_5035209310" evidence="1">
    <location>
        <begin position="21"/>
        <end position="102"/>
    </location>
</feature>
<comment type="caution">
    <text evidence="2">The sequence shown here is derived from an EMBL/GenBank/DDBJ whole genome shotgun (WGS) entry which is preliminary data.</text>
</comment>
<protein>
    <submittedName>
        <fullName evidence="2">Uncharacterized protein</fullName>
    </submittedName>
</protein>
<keyword evidence="1" id="KW-0732">Signal</keyword>
<dbReference type="Proteomes" id="UP000729402">
    <property type="component" value="Unassembled WGS sequence"/>
</dbReference>
<proteinExistence type="predicted"/>
<accession>A0A8J5W0C8</accession>